<gene>
    <name evidence="2" type="ORF">ColSpa_05240</name>
</gene>
<sequence>MRWRQGAFENRPRNGNGWHSSGAWAVGGTDDDTVQRIASDIESMVSGQGSWKTLLKDVVGIVQEVQHGGGQSRRIEETDEEEDYHGRRRRRRRSN</sequence>
<comment type="caution">
    <text evidence="2">The sequence shown here is derived from an EMBL/GenBank/DDBJ whole genome shotgun (WGS) entry which is preliminary data.</text>
</comment>
<accession>A0AA37LEP3</accession>
<feature type="region of interest" description="Disordered" evidence="1">
    <location>
        <begin position="1"/>
        <end position="29"/>
    </location>
</feature>
<evidence type="ECO:0000313" key="2">
    <source>
        <dbReference type="EMBL" id="GKT45059.1"/>
    </source>
</evidence>
<proteinExistence type="predicted"/>
<dbReference type="GeneID" id="73326042"/>
<dbReference type="EMBL" id="BQXU01000011">
    <property type="protein sequence ID" value="GKT45059.1"/>
    <property type="molecule type" value="Genomic_DNA"/>
</dbReference>
<evidence type="ECO:0000256" key="1">
    <source>
        <dbReference type="SAM" id="MobiDB-lite"/>
    </source>
</evidence>
<keyword evidence="3" id="KW-1185">Reference proteome</keyword>
<dbReference type="AlphaFoldDB" id="A0AA37LEP3"/>
<protein>
    <submittedName>
        <fullName evidence="2">Uncharacterized protein</fullName>
    </submittedName>
</protein>
<dbReference type="Proteomes" id="UP001055115">
    <property type="component" value="Unassembled WGS sequence"/>
</dbReference>
<feature type="region of interest" description="Disordered" evidence="1">
    <location>
        <begin position="66"/>
        <end position="95"/>
    </location>
</feature>
<organism evidence="2 3">
    <name type="scientific">Colletotrichum spaethianum</name>
    <dbReference type="NCBI Taxonomy" id="700344"/>
    <lineage>
        <taxon>Eukaryota</taxon>
        <taxon>Fungi</taxon>
        <taxon>Dikarya</taxon>
        <taxon>Ascomycota</taxon>
        <taxon>Pezizomycotina</taxon>
        <taxon>Sordariomycetes</taxon>
        <taxon>Hypocreomycetidae</taxon>
        <taxon>Glomerellales</taxon>
        <taxon>Glomerellaceae</taxon>
        <taxon>Colletotrichum</taxon>
        <taxon>Colletotrichum spaethianum species complex</taxon>
    </lineage>
</organism>
<dbReference type="RefSeq" id="XP_049127409.1">
    <property type="nucleotide sequence ID" value="XM_049271452.1"/>
</dbReference>
<name>A0AA37LEP3_9PEZI</name>
<evidence type="ECO:0000313" key="3">
    <source>
        <dbReference type="Proteomes" id="UP001055115"/>
    </source>
</evidence>
<reference evidence="2 3" key="1">
    <citation type="submission" date="2022-03" db="EMBL/GenBank/DDBJ databases">
        <title>Genome data of Colletotrichum spp.</title>
        <authorList>
            <person name="Utami Y.D."/>
            <person name="Hiruma K."/>
        </authorList>
    </citation>
    <scope>NUCLEOTIDE SEQUENCE [LARGE SCALE GENOMIC DNA]</scope>
    <source>
        <strain evidence="2 3">MAFF 239500</strain>
    </source>
</reference>
<feature type="compositionally biased region" description="Basic residues" evidence="1">
    <location>
        <begin position="86"/>
        <end position="95"/>
    </location>
</feature>